<dbReference type="InterPro" id="IPR011529">
    <property type="entry name" value="Glu_5kinase"/>
</dbReference>
<evidence type="ECO:0000256" key="3">
    <source>
        <dbReference type="ARBA" id="ARBA00022650"/>
    </source>
</evidence>
<keyword evidence="7 8" id="KW-0067">ATP-binding</keyword>
<dbReference type="PROSITE" id="PS00902">
    <property type="entry name" value="GLUTAMATE_5_KINASE"/>
    <property type="match status" value="1"/>
</dbReference>
<dbReference type="Pfam" id="PF00696">
    <property type="entry name" value="AA_kinase"/>
    <property type="match status" value="1"/>
</dbReference>
<feature type="binding site" evidence="8">
    <location>
        <position position="7"/>
    </location>
    <ligand>
        <name>ATP</name>
        <dbReference type="ChEBI" id="CHEBI:30616"/>
    </ligand>
</feature>
<organism evidence="10">
    <name type="scientific">uncultured Sulfurovum sp</name>
    <dbReference type="NCBI Taxonomy" id="269237"/>
    <lineage>
        <taxon>Bacteria</taxon>
        <taxon>Pseudomonadati</taxon>
        <taxon>Campylobacterota</taxon>
        <taxon>Epsilonproteobacteria</taxon>
        <taxon>Campylobacterales</taxon>
        <taxon>Sulfurovaceae</taxon>
        <taxon>Sulfurovum</taxon>
        <taxon>environmental samples</taxon>
    </lineage>
</organism>
<dbReference type="AlphaFoldDB" id="A0A6S6T3E5"/>
<feature type="binding site" evidence="8">
    <location>
        <begin position="204"/>
        <end position="210"/>
    </location>
    <ligand>
        <name>ATP</name>
        <dbReference type="ChEBI" id="CHEBI:30616"/>
    </ligand>
</feature>
<evidence type="ECO:0000256" key="1">
    <source>
        <dbReference type="ARBA" id="ARBA00022490"/>
    </source>
</evidence>
<evidence type="ECO:0000256" key="5">
    <source>
        <dbReference type="ARBA" id="ARBA00022741"/>
    </source>
</evidence>
<name>A0A6S6T3E5_9BACT</name>
<feature type="binding site" evidence="8">
    <location>
        <begin position="162"/>
        <end position="163"/>
    </location>
    <ligand>
        <name>ATP</name>
        <dbReference type="ChEBI" id="CHEBI:30616"/>
    </ligand>
</feature>
<comment type="similarity">
    <text evidence="8">Belongs to the glutamate 5-kinase family.</text>
</comment>
<comment type="catalytic activity">
    <reaction evidence="8">
        <text>L-glutamate + ATP = L-glutamyl 5-phosphate + ADP</text>
        <dbReference type="Rhea" id="RHEA:14877"/>
        <dbReference type="ChEBI" id="CHEBI:29985"/>
        <dbReference type="ChEBI" id="CHEBI:30616"/>
        <dbReference type="ChEBI" id="CHEBI:58274"/>
        <dbReference type="ChEBI" id="CHEBI:456216"/>
        <dbReference type="EC" id="2.7.2.11"/>
    </reaction>
</comment>
<evidence type="ECO:0000313" key="10">
    <source>
        <dbReference type="EMBL" id="CAA6811165.1"/>
    </source>
</evidence>
<proteinExistence type="inferred from homology"/>
<dbReference type="EC" id="2.7.2.11" evidence="8"/>
<comment type="subcellular location">
    <subcellularLocation>
        <location evidence="8">Cytoplasm</location>
    </subcellularLocation>
</comment>
<gene>
    <name evidence="8" type="primary">proB</name>
    <name evidence="10" type="ORF">HELGO_WM15100</name>
</gene>
<feature type="binding site" evidence="8">
    <location>
        <position position="45"/>
    </location>
    <ligand>
        <name>substrate</name>
    </ligand>
</feature>
<dbReference type="PRINTS" id="PR00474">
    <property type="entry name" value="GLU5KINASE"/>
</dbReference>
<dbReference type="FunFam" id="3.40.1160.10:FF:000006">
    <property type="entry name" value="Glutamate 5-kinase"/>
    <property type="match status" value="1"/>
</dbReference>
<comment type="function">
    <text evidence="8">Catalyzes the transfer of a phosphate group to glutamate to form L-glutamate 5-phosphate.</text>
</comment>
<dbReference type="PANTHER" id="PTHR43654">
    <property type="entry name" value="GLUTAMATE 5-KINASE"/>
    <property type="match status" value="1"/>
</dbReference>
<keyword evidence="6 8" id="KW-0418">Kinase</keyword>
<keyword evidence="4 8" id="KW-0808">Transferase</keyword>
<feature type="domain" description="Aspartate/glutamate/uridylate kinase" evidence="9">
    <location>
        <begin position="2"/>
        <end position="227"/>
    </location>
</feature>
<dbReference type="Gene3D" id="3.40.1160.10">
    <property type="entry name" value="Acetylglutamate kinase-like"/>
    <property type="match status" value="1"/>
</dbReference>
<feature type="binding site" evidence="8">
    <location>
        <position position="130"/>
    </location>
    <ligand>
        <name>substrate</name>
    </ligand>
</feature>
<accession>A0A6S6T3E5</accession>
<feature type="binding site" evidence="8">
    <location>
        <position position="142"/>
    </location>
    <ligand>
        <name>substrate</name>
    </ligand>
</feature>
<protein>
    <recommendedName>
        <fullName evidence="8">Glutamate 5-kinase</fullName>
        <ecNumber evidence="8">2.7.2.11</ecNumber>
    </recommendedName>
    <alternativeName>
        <fullName evidence="8">Gamma-glutamyl kinase</fullName>
        <shortName evidence="8">GK</shortName>
    </alternativeName>
</protein>
<evidence type="ECO:0000259" key="9">
    <source>
        <dbReference type="Pfam" id="PF00696"/>
    </source>
</evidence>
<dbReference type="PANTHER" id="PTHR43654:SF3">
    <property type="entry name" value="GLUTAMATE 5-KINASE"/>
    <property type="match status" value="1"/>
</dbReference>
<dbReference type="InterPro" id="IPR036393">
    <property type="entry name" value="AceGlu_kinase-like_sf"/>
</dbReference>
<keyword evidence="2 8" id="KW-0028">Amino-acid biosynthesis</keyword>
<dbReference type="CDD" id="cd04242">
    <property type="entry name" value="AAK_G5K_ProB"/>
    <property type="match status" value="1"/>
</dbReference>
<evidence type="ECO:0000256" key="4">
    <source>
        <dbReference type="ARBA" id="ARBA00022679"/>
    </source>
</evidence>
<dbReference type="InterPro" id="IPR005715">
    <property type="entry name" value="Glu_5kinase/COase_Synthase"/>
</dbReference>
<comment type="pathway">
    <text evidence="8">Amino-acid biosynthesis; L-proline biosynthesis; L-glutamate 5-semialdehyde from L-glutamate: step 1/2.</text>
</comment>
<reference evidence="10" key="1">
    <citation type="submission" date="2020-01" db="EMBL/GenBank/DDBJ databases">
        <authorList>
            <person name="Meier V. D."/>
            <person name="Meier V D."/>
        </authorList>
    </citation>
    <scope>NUCLEOTIDE SEQUENCE</scope>
    <source>
        <strain evidence="10">HLG_WM_MAG_02</strain>
    </source>
</reference>
<dbReference type="InterPro" id="IPR001048">
    <property type="entry name" value="Asp/Glu/Uridylate_kinase"/>
</dbReference>
<dbReference type="GO" id="GO:0055129">
    <property type="term" value="P:L-proline biosynthetic process"/>
    <property type="evidence" value="ECO:0007669"/>
    <property type="project" value="UniProtKB-UniRule"/>
</dbReference>
<evidence type="ECO:0000256" key="8">
    <source>
        <dbReference type="HAMAP-Rule" id="MF_00456"/>
    </source>
</evidence>
<dbReference type="UniPathway" id="UPA00098">
    <property type="reaction ID" value="UER00359"/>
</dbReference>
<keyword evidence="3 8" id="KW-0641">Proline biosynthesis</keyword>
<dbReference type="InterPro" id="IPR019797">
    <property type="entry name" value="Glutamate_5-kinase_CS"/>
</dbReference>
<dbReference type="SUPFAM" id="SSF53633">
    <property type="entry name" value="Carbamate kinase-like"/>
    <property type="match status" value="1"/>
</dbReference>
<dbReference type="GO" id="GO:0004349">
    <property type="term" value="F:glutamate 5-kinase activity"/>
    <property type="evidence" value="ECO:0007669"/>
    <property type="project" value="UniProtKB-UniRule"/>
</dbReference>
<dbReference type="InterPro" id="IPR041739">
    <property type="entry name" value="G5K_ProB"/>
</dbReference>
<dbReference type="GO" id="GO:0005829">
    <property type="term" value="C:cytosol"/>
    <property type="evidence" value="ECO:0007669"/>
    <property type="project" value="TreeGrafter"/>
</dbReference>
<dbReference type="HAMAP" id="MF_00456">
    <property type="entry name" value="ProB"/>
    <property type="match status" value="1"/>
</dbReference>
<dbReference type="EMBL" id="CACVAZ010000066">
    <property type="protein sequence ID" value="CAA6811165.1"/>
    <property type="molecule type" value="Genomic_DNA"/>
</dbReference>
<dbReference type="PIRSF" id="PIRSF000729">
    <property type="entry name" value="GK"/>
    <property type="match status" value="1"/>
</dbReference>
<dbReference type="NCBIfam" id="TIGR01027">
    <property type="entry name" value="proB"/>
    <property type="match status" value="1"/>
</dbReference>
<keyword evidence="1 8" id="KW-0963">Cytoplasm</keyword>
<sequence length="260" mass="29147">MKRIVIKVGSSVLTELNTIAKERMLNLLSLIAQARQKYEVILVSSGAVAAGYTALKLDRDKHISKKVLAAVGQPILMSGYKNKFDIYSIDTSQILLTEEDLDSRTHTKIFQQIIEKTLENGILPIVNENDISTTPEQLFGDNDQLSAHVAHYTNSDTLIILSDIEGLYDSNPKNNPKAKIRKIVNKITEEELSQKFTPNSRFASGGIVTKLKAAEYIMSQNMEMFLCSGYDLTTAREFLMEDKHNKGTLFSQKTKVENKT</sequence>
<dbReference type="GO" id="GO:0005524">
    <property type="term" value="F:ATP binding"/>
    <property type="evidence" value="ECO:0007669"/>
    <property type="project" value="UniProtKB-KW"/>
</dbReference>
<evidence type="ECO:0000256" key="6">
    <source>
        <dbReference type="ARBA" id="ARBA00022777"/>
    </source>
</evidence>
<evidence type="ECO:0000256" key="2">
    <source>
        <dbReference type="ARBA" id="ARBA00022605"/>
    </source>
</evidence>
<dbReference type="InterPro" id="IPR001057">
    <property type="entry name" value="Glu/AcGlu_kinase"/>
</dbReference>
<evidence type="ECO:0000256" key="7">
    <source>
        <dbReference type="ARBA" id="ARBA00022840"/>
    </source>
</evidence>
<keyword evidence="5 8" id="KW-0547">Nucleotide-binding</keyword>